<gene>
    <name evidence="1" type="ORF">KC19_5G076200</name>
</gene>
<evidence type="ECO:0000313" key="1">
    <source>
        <dbReference type="EMBL" id="KAG0576387.1"/>
    </source>
</evidence>
<protein>
    <submittedName>
        <fullName evidence="1">Uncharacterized protein</fullName>
    </submittedName>
</protein>
<dbReference type="EMBL" id="CM026425">
    <property type="protein sequence ID" value="KAG0576387.1"/>
    <property type="molecule type" value="Genomic_DNA"/>
</dbReference>
<sequence length="82" mass="9454">MFFAPRARETTRFAIRSCCRWILNLLTALRPAQEIRPRSRFRFQLQPVKKLISDNECAILFCQADSCSSPTLPHAVAPTIEF</sequence>
<organism evidence="1 2">
    <name type="scientific">Ceratodon purpureus</name>
    <name type="common">Fire moss</name>
    <name type="synonym">Dicranum purpureum</name>
    <dbReference type="NCBI Taxonomy" id="3225"/>
    <lineage>
        <taxon>Eukaryota</taxon>
        <taxon>Viridiplantae</taxon>
        <taxon>Streptophyta</taxon>
        <taxon>Embryophyta</taxon>
        <taxon>Bryophyta</taxon>
        <taxon>Bryophytina</taxon>
        <taxon>Bryopsida</taxon>
        <taxon>Dicranidae</taxon>
        <taxon>Pseudoditrichales</taxon>
        <taxon>Ditrichaceae</taxon>
        <taxon>Ceratodon</taxon>
    </lineage>
</organism>
<name>A0A8T0I027_CERPU</name>
<reference evidence="1" key="1">
    <citation type="submission" date="2020-06" db="EMBL/GenBank/DDBJ databases">
        <title>WGS assembly of Ceratodon purpureus strain R40.</title>
        <authorList>
            <person name="Carey S.B."/>
            <person name="Jenkins J."/>
            <person name="Shu S."/>
            <person name="Lovell J.T."/>
            <person name="Sreedasyam A."/>
            <person name="Maumus F."/>
            <person name="Tiley G.P."/>
            <person name="Fernandez-Pozo N."/>
            <person name="Barry K."/>
            <person name="Chen C."/>
            <person name="Wang M."/>
            <person name="Lipzen A."/>
            <person name="Daum C."/>
            <person name="Saski C.A."/>
            <person name="Payton A.C."/>
            <person name="Mcbreen J.C."/>
            <person name="Conrad R.E."/>
            <person name="Kollar L.M."/>
            <person name="Olsson S."/>
            <person name="Huttunen S."/>
            <person name="Landis J.B."/>
            <person name="Wickett N.J."/>
            <person name="Johnson M.G."/>
            <person name="Rensing S.A."/>
            <person name="Grimwood J."/>
            <person name="Schmutz J."/>
            <person name="Mcdaniel S.F."/>
        </authorList>
    </citation>
    <scope>NUCLEOTIDE SEQUENCE</scope>
    <source>
        <strain evidence="1">R40</strain>
    </source>
</reference>
<keyword evidence="2" id="KW-1185">Reference proteome</keyword>
<comment type="caution">
    <text evidence="1">The sequence shown here is derived from an EMBL/GenBank/DDBJ whole genome shotgun (WGS) entry which is preliminary data.</text>
</comment>
<evidence type="ECO:0000313" key="2">
    <source>
        <dbReference type="Proteomes" id="UP000822688"/>
    </source>
</evidence>
<accession>A0A8T0I027</accession>
<dbReference type="AlphaFoldDB" id="A0A8T0I027"/>
<dbReference type="Proteomes" id="UP000822688">
    <property type="component" value="Chromosome 5"/>
</dbReference>
<proteinExistence type="predicted"/>